<dbReference type="Gene3D" id="3.30.559.10">
    <property type="entry name" value="Chloramphenicol acetyltransferase-like domain"/>
    <property type="match status" value="2"/>
</dbReference>
<comment type="caution">
    <text evidence="4">The sequence shown here is derived from an EMBL/GenBank/DDBJ whole genome shotgun (WGS) entry which is preliminary data.</text>
</comment>
<protein>
    <recommendedName>
        <fullName evidence="6">Vinorine synthase</fullName>
    </recommendedName>
</protein>
<evidence type="ECO:0000313" key="5">
    <source>
        <dbReference type="Proteomes" id="UP000298416"/>
    </source>
</evidence>
<keyword evidence="2" id="KW-0808">Transferase</keyword>
<dbReference type="Proteomes" id="UP000298416">
    <property type="component" value="Unassembled WGS sequence"/>
</dbReference>
<evidence type="ECO:0000313" key="4">
    <source>
        <dbReference type="EMBL" id="KAG6407944.1"/>
    </source>
</evidence>
<dbReference type="AlphaFoldDB" id="A0A8X8X873"/>
<evidence type="ECO:0000256" key="2">
    <source>
        <dbReference type="ARBA" id="ARBA00022679"/>
    </source>
</evidence>
<dbReference type="PANTHER" id="PTHR31623">
    <property type="entry name" value="F21J9.9"/>
    <property type="match status" value="1"/>
</dbReference>
<reference evidence="4" key="2">
    <citation type="submission" date="2020-08" db="EMBL/GenBank/DDBJ databases">
        <title>Plant Genome Project.</title>
        <authorList>
            <person name="Zhang R.-G."/>
        </authorList>
    </citation>
    <scope>NUCLEOTIDE SEQUENCE</scope>
    <source>
        <strain evidence="4">Huo1</strain>
        <tissue evidence="4">Leaf</tissue>
    </source>
</reference>
<name>A0A8X8X873_SALSN</name>
<evidence type="ECO:0008006" key="6">
    <source>
        <dbReference type="Google" id="ProtNLM"/>
    </source>
</evidence>
<dbReference type="GO" id="GO:0016746">
    <property type="term" value="F:acyltransferase activity"/>
    <property type="evidence" value="ECO:0007669"/>
    <property type="project" value="UniProtKB-KW"/>
</dbReference>
<dbReference type="EMBL" id="PNBA02000011">
    <property type="protein sequence ID" value="KAG6407944.1"/>
    <property type="molecule type" value="Genomic_DNA"/>
</dbReference>
<proteinExistence type="inferred from homology"/>
<evidence type="ECO:0000256" key="1">
    <source>
        <dbReference type="ARBA" id="ARBA00009861"/>
    </source>
</evidence>
<organism evidence="4">
    <name type="scientific">Salvia splendens</name>
    <name type="common">Scarlet sage</name>
    <dbReference type="NCBI Taxonomy" id="180675"/>
    <lineage>
        <taxon>Eukaryota</taxon>
        <taxon>Viridiplantae</taxon>
        <taxon>Streptophyta</taxon>
        <taxon>Embryophyta</taxon>
        <taxon>Tracheophyta</taxon>
        <taxon>Spermatophyta</taxon>
        <taxon>Magnoliopsida</taxon>
        <taxon>eudicotyledons</taxon>
        <taxon>Gunneridae</taxon>
        <taxon>Pentapetalae</taxon>
        <taxon>asterids</taxon>
        <taxon>lamiids</taxon>
        <taxon>Lamiales</taxon>
        <taxon>Lamiaceae</taxon>
        <taxon>Nepetoideae</taxon>
        <taxon>Mentheae</taxon>
        <taxon>Salviinae</taxon>
        <taxon>Salvia</taxon>
        <taxon>Salvia subgen. Calosphace</taxon>
        <taxon>core Calosphace</taxon>
    </lineage>
</organism>
<dbReference type="InterPro" id="IPR023213">
    <property type="entry name" value="CAT-like_dom_sf"/>
</dbReference>
<keyword evidence="5" id="KW-1185">Reference proteome</keyword>
<dbReference type="PANTHER" id="PTHR31623:SF17">
    <property type="entry name" value="F21J9.9"/>
    <property type="match status" value="1"/>
</dbReference>
<gene>
    <name evidence="4" type="ORF">SASPL_130945</name>
</gene>
<dbReference type="Pfam" id="PF02458">
    <property type="entry name" value="Transferase"/>
    <property type="match status" value="1"/>
</dbReference>
<evidence type="ECO:0000256" key="3">
    <source>
        <dbReference type="ARBA" id="ARBA00023315"/>
    </source>
</evidence>
<keyword evidence="3" id="KW-0012">Acyltransferase</keyword>
<sequence>MLLERDQSSKEMVIEIKVISMETIKPSSPTPKSLAKYHLSFLDKLAPPIFPQLVYFYSSNPKIPNSLKSNHLKKSLSETLSTFYPLAGRLVGNSHVNCNDAGVPFAEAEANCNLSQIVTDPDPKNTSKFAIPQKALGLCLAVQVTYFRCGGTAVGIMFLHKIGDALSLLMFANAWSAATRGGGVPPPVFDAASYFPPRDIPGYNPTSGILKEEIEARIFRFPASKIAALRERYTAACGGHRPSRVEALSAFIWTQFISATGMKPDPNKIYAVLQTVNLRTRADPPLSEHHFGNIYGLSTARPEAGDGGVELLRKMREAVEAVDSGYVARLKDGEKHLEFMSKMLVQDTKGELVSFNFTSLCRLPLYEADFGWGKPVWVGFSGFPFKNLVTFVDTKSEGGIEALVNLKKRDMEKFQACLENLQSKL</sequence>
<accession>A0A8X8X873</accession>
<comment type="similarity">
    <text evidence="1">Belongs to the plant acyltransferase family.</text>
</comment>
<reference evidence="4" key="1">
    <citation type="submission" date="2018-01" db="EMBL/GenBank/DDBJ databases">
        <authorList>
            <person name="Mao J.F."/>
        </authorList>
    </citation>
    <scope>NUCLEOTIDE SEQUENCE</scope>
    <source>
        <strain evidence="4">Huo1</strain>
        <tissue evidence="4">Leaf</tissue>
    </source>
</reference>